<reference evidence="2 3" key="1">
    <citation type="submission" date="2016-10" db="EMBL/GenBank/DDBJ databases">
        <authorList>
            <person name="de Groot N.N."/>
        </authorList>
    </citation>
    <scope>NUCLEOTIDE SEQUENCE [LARGE SCALE GENOMIC DNA]</scope>
    <source>
        <strain evidence="2 3">CGMCC 1.8712</strain>
    </source>
</reference>
<organism evidence="2 3">
    <name type="scientific">Haloplanus vescus</name>
    <dbReference type="NCBI Taxonomy" id="555874"/>
    <lineage>
        <taxon>Archaea</taxon>
        <taxon>Methanobacteriati</taxon>
        <taxon>Methanobacteriota</taxon>
        <taxon>Stenosarchaea group</taxon>
        <taxon>Halobacteria</taxon>
        <taxon>Halobacteriales</taxon>
        <taxon>Haloferacaceae</taxon>
        <taxon>Haloplanus</taxon>
    </lineage>
</organism>
<name>A0A1H3Z4P9_9EURY</name>
<dbReference type="Proteomes" id="UP000236755">
    <property type="component" value="Unassembled WGS sequence"/>
</dbReference>
<dbReference type="EMBL" id="FNQT01000003">
    <property type="protein sequence ID" value="SEA18666.1"/>
    <property type="molecule type" value="Genomic_DNA"/>
</dbReference>
<evidence type="ECO:0000256" key="1">
    <source>
        <dbReference type="SAM" id="MobiDB-lite"/>
    </source>
</evidence>
<gene>
    <name evidence="2" type="ORF">SAMN04488065_2154</name>
</gene>
<sequence>MAPTGFPTGTVSSGREESETGRRPTQSADTDLETRVVELERENAALRDALEQQRRENERIVERYERLLDQERGGDEAPSRDETPADPADAGALARVARFFGV</sequence>
<dbReference type="OrthoDB" id="307304at2157"/>
<evidence type="ECO:0000313" key="2">
    <source>
        <dbReference type="EMBL" id="SEA18666.1"/>
    </source>
</evidence>
<feature type="region of interest" description="Disordered" evidence="1">
    <location>
        <begin position="65"/>
        <end position="90"/>
    </location>
</feature>
<feature type="region of interest" description="Disordered" evidence="1">
    <location>
        <begin position="1"/>
        <end position="35"/>
    </location>
</feature>
<keyword evidence="3" id="KW-1185">Reference proteome</keyword>
<evidence type="ECO:0000313" key="3">
    <source>
        <dbReference type="Proteomes" id="UP000236755"/>
    </source>
</evidence>
<dbReference type="RefSeq" id="WP_092634794.1">
    <property type="nucleotide sequence ID" value="NZ_FNQT01000003.1"/>
</dbReference>
<dbReference type="AlphaFoldDB" id="A0A1H3Z4P9"/>
<accession>A0A1H3Z4P9</accession>
<feature type="compositionally biased region" description="Basic and acidic residues" evidence="1">
    <location>
        <begin position="65"/>
        <end position="83"/>
    </location>
</feature>
<proteinExistence type="predicted"/>
<protein>
    <submittedName>
        <fullName evidence="2">Uncharacterized protein</fullName>
    </submittedName>
</protein>